<evidence type="ECO:0000256" key="1">
    <source>
        <dbReference type="SAM" id="Coils"/>
    </source>
</evidence>
<protein>
    <submittedName>
        <fullName evidence="3">Centrosomal protein of 95 kDa</fullName>
    </submittedName>
</protein>
<dbReference type="WBParaSite" id="Smp_343550.1">
    <property type="protein sequence ID" value="Smp_343550.1"/>
    <property type="gene ID" value="Smp_343550"/>
</dbReference>
<dbReference type="Proteomes" id="UP000008854">
    <property type="component" value="Unassembled WGS sequence"/>
</dbReference>
<dbReference type="AlphaFoldDB" id="A0A5K4FBE3"/>
<keyword evidence="2" id="KW-1185">Reference proteome</keyword>
<evidence type="ECO:0000313" key="2">
    <source>
        <dbReference type="Proteomes" id="UP000008854"/>
    </source>
</evidence>
<dbReference type="InParanoid" id="A0A5K4FBE3"/>
<dbReference type="PANTHER" id="PTHR22545:SF0">
    <property type="entry name" value="CENTROSOMAL PROTEIN OF 95 KDA"/>
    <property type="match status" value="1"/>
</dbReference>
<evidence type="ECO:0000313" key="3">
    <source>
        <dbReference type="WBParaSite" id="Smp_343550.1"/>
    </source>
</evidence>
<organism evidence="2 3">
    <name type="scientific">Schistosoma mansoni</name>
    <name type="common">Blood fluke</name>
    <dbReference type="NCBI Taxonomy" id="6183"/>
    <lineage>
        <taxon>Eukaryota</taxon>
        <taxon>Metazoa</taxon>
        <taxon>Spiralia</taxon>
        <taxon>Lophotrochozoa</taxon>
        <taxon>Platyhelminthes</taxon>
        <taxon>Trematoda</taxon>
        <taxon>Digenea</taxon>
        <taxon>Strigeidida</taxon>
        <taxon>Schistosomatoidea</taxon>
        <taxon>Schistosomatidae</taxon>
        <taxon>Schistosoma</taxon>
    </lineage>
</organism>
<dbReference type="PANTHER" id="PTHR22545">
    <property type="entry name" value="CENTROSOMAL PROTEIN OF 95 KDA"/>
    <property type="match status" value="1"/>
</dbReference>
<sequence>MSMRRGRAVGDVLSFATQVASTVGLSAPNIISDINIEFFESMLEKISDFKNDATSDHKHRWNFLLQSLSRLIGSSLGYISTRHLCKFDPNILYSLLEIINLLAQNTIIQENFRTAEYIHNKRLNPDELCGNVSCKLENVRNSYSQQNSLPILLHESQNNFETRSHDNMESKLQNMDRTTESSVARLAYLQEKLKTFLPSIPIDGNNPKSGGVFILTRSNSFRTEQLKRPSNNCHCDCKSVVKLHAKPLVDPLHIYSNKHSTIPCPISSTEENEVLSNQSFYKLLNGFPKLDLDEHEERVLRKKALSLMRQLSSNPSSGLSPTHVPESHSQCIEERQRRRLAQLVHYDRQIENLRQQRANETVERRIRGEAREKKFQLIRARKYFDEFVREFRLKKIAKVNTDEKIFRQFFQQLIQKQKEYFLEVKKLEREENLQKEEQKKKIMESLEHEHRIRLELMNEKINKEREEQSIRVREEQKVLRENKRKLRHQLEMNLREMQEAFLNNGDSAHFREQDAKMLLASNNNFLCDIK</sequence>
<reference evidence="3" key="2">
    <citation type="submission" date="2019-11" db="UniProtKB">
        <authorList>
            <consortium name="WormBaseParasite"/>
        </authorList>
    </citation>
    <scope>IDENTIFICATION</scope>
    <source>
        <strain evidence="3">Puerto Rican</strain>
    </source>
</reference>
<reference evidence="2" key="1">
    <citation type="journal article" date="2012" name="PLoS Negl. Trop. Dis.">
        <title>A systematically improved high quality genome and transcriptome of the human blood fluke Schistosoma mansoni.</title>
        <authorList>
            <person name="Protasio A.V."/>
            <person name="Tsai I.J."/>
            <person name="Babbage A."/>
            <person name="Nichol S."/>
            <person name="Hunt M."/>
            <person name="Aslett M.A."/>
            <person name="De Silva N."/>
            <person name="Velarde G.S."/>
            <person name="Anderson T.J."/>
            <person name="Clark R.C."/>
            <person name="Davidson C."/>
            <person name="Dillon G.P."/>
            <person name="Holroyd N.E."/>
            <person name="LoVerde P.T."/>
            <person name="Lloyd C."/>
            <person name="McQuillan J."/>
            <person name="Oliveira G."/>
            <person name="Otto T.D."/>
            <person name="Parker-Manuel S.J."/>
            <person name="Quail M.A."/>
            <person name="Wilson R.A."/>
            <person name="Zerlotini A."/>
            <person name="Dunne D.W."/>
            <person name="Berriman M."/>
        </authorList>
    </citation>
    <scope>NUCLEOTIDE SEQUENCE [LARGE SCALE GENOMIC DNA]</scope>
    <source>
        <strain evidence="2">Puerto Rican</strain>
    </source>
</reference>
<name>A0A5K4FBE3_SCHMA</name>
<proteinExistence type="predicted"/>
<accession>A0A5K4FBE3</accession>
<dbReference type="GO" id="GO:0000922">
    <property type="term" value="C:spindle pole"/>
    <property type="evidence" value="ECO:0007669"/>
    <property type="project" value="InterPro"/>
</dbReference>
<dbReference type="InterPro" id="IPR026619">
    <property type="entry name" value="CEP95"/>
</dbReference>
<keyword evidence="1" id="KW-0175">Coiled coil</keyword>
<dbReference type="GO" id="GO:0005813">
    <property type="term" value="C:centrosome"/>
    <property type="evidence" value="ECO:0007669"/>
    <property type="project" value="InterPro"/>
</dbReference>
<feature type="coiled-coil region" evidence="1">
    <location>
        <begin position="410"/>
        <end position="500"/>
    </location>
</feature>